<dbReference type="SUPFAM" id="SSF52540">
    <property type="entry name" value="P-loop containing nucleoside triphosphate hydrolases"/>
    <property type="match status" value="1"/>
</dbReference>
<dbReference type="InterPro" id="IPR027417">
    <property type="entry name" value="P-loop_NTPase"/>
</dbReference>
<sequence length="1033" mass="114705">MWDQFQQWGVGAGLFVLGVIAAVAKSWLGAKLKAFAEFLYGRLAGSPMLRRTALARYIRAVHDRHDKFAVSFQADDDLKLPMESVYVPLRFAAPSGATAGAAGVSGGGGRRPGGPAATLRQGRHSVVLGVPGAGKTMLLRHEILVWARQRLRPARRPGKQPRVDLGDIGGIPVLLELHRLNNNLDWSLEEHIVDHFKRHNFPSAHNWVRRALREGHLTLYFDGLDEVTSAHRDAAVEKIREFAQVHASCRIVVTCRVAVYEAQFAEQFHQTLRVEDFDEHLIRRFLGGWPWPEGTATETVEQLMAALRDTPQLMPLARNPLLLTMIAYLYSYVYAGTDQVLPHTRADFYKQVVDNLLIDQRRRPTFAHPLKKAVLHHLALAAQDTPAANHDRLALPEQSVLETVRSVLKAKGRPTELDKDVLKEIVDRSGLLLAVDNGERYQFAHLTLQEYLAAGLLAGDPLGLLRRYGKDPHTWRETVRLWCGVEERDCTEVIRTVYAQDPLLAFQCLADAHMVDDTLADEIIGHFRDRLGSESSSDQAVIAAFGLVAADRRPRGVQVFDFLRQTAHSDDRARATAACHALAATHLPRAADVLAGGIPWYAAGPAITAMGDIAVPVLKRLAAQGQPQALEALWAIRTPRAALALNTLLWADASSQMTSLCAAYLGELLSVPEIEAELRTAPVPAAPYDCLTWVWRPFSHGPGDALVAIAGRIAAVFVRDPMLPLPLPEPLPPDPRIVAALSLVQYTADGPREVLTHAPRVEKELVRELQRVLGARGSIRYVFTQDSASVYRRQLALHLETHYLRPGTPDMDSRDQDALLTTTLAVLREAGLNALRMRFLSALPRKLRLRAAICLALADFADQRSWDTLPERPLNTAYRYVRSWHYRLIVLLCIATSGVAVWGAMAHTTNSWQWANLVPEAAIVQIVLGWSYLLRNGVVRETGLWVNRGLLSRRTITRGGGRLWNLRTYGLLVCVPAYFLDVTAVHWGLLGAIGLALATTAACTALHLRARCIERDVRLRTHPVRRLVLPELH</sequence>
<feature type="transmembrane region" description="Helical" evidence="1">
    <location>
        <begin position="888"/>
        <end position="908"/>
    </location>
</feature>
<evidence type="ECO:0000259" key="2">
    <source>
        <dbReference type="Pfam" id="PF05729"/>
    </source>
</evidence>
<gene>
    <name evidence="3" type="ORF">ACFPP6_22900</name>
</gene>
<dbReference type="RefSeq" id="WP_382045426.1">
    <property type="nucleotide sequence ID" value="NZ_JBHSKJ010000013.1"/>
</dbReference>
<dbReference type="Gene3D" id="3.40.50.300">
    <property type="entry name" value="P-loop containing nucleotide triphosphate hydrolases"/>
    <property type="match status" value="1"/>
</dbReference>
<protein>
    <submittedName>
        <fullName evidence="3">NACHT domain-containing protein</fullName>
    </submittedName>
</protein>
<feature type="domain" description="NACHT" evidence="2">
    <location>
        <begin position="124"/>
        <end position="286"/>
    </location>
</feature>
<keyword evidence="1" id="KW-0812">Transmembrane</keyword>
<evidence type="ECO:0000313" key="4">
    <source>
        <dbReference type="Proteomes" id="UP001596222"/>
    </source>
</evidence>
<dbReference type="InterPro" id="IPR007111">
    <property type="entry name" value="NACHT_NTPase"/>
</dbReference>
<feature type="transmembrane region" description="Helical" evidence="1">
    <location>
        <begin position="986"/>
        <end position="1008"/>
    </location>
</feature>
<accession>A0ABW0A764</accession>
<keyword evidence="1" id="KW-0472">Membrane</keyword>
<comment type="caution">
    <text evidence="3">The sequence shown here is derived from an EMBL/GenBank/DDBJ whole genome shotgun (WGS) entry which is preliminary data.</text>
</comment>
<dbReference type="EMBL" id="JBHSKJ010000013">
    <property type="protein sequence ID" value="MFC5147524.1"/>
    <property type="molecule type" value="Genomic_DNA"/>
</dbReference>
<reference evidence="4" key="1">
    <citation type="journal article" date="2019" name="Int. J. Syst. Evol. Microbiol.">
        <title>The Global Catalogue of Microorganisms (GCM) 10K type strain sequencing project: providing services to taxonomists for standard genome sequencing and annotation.</title>
        <authorList>
            <consortium name="The Broad Institute Genomics Platform"/>
            <consortium name="The Broad Institute Genome Sequencing Center for Infectious Disease"/>
            <person name="Wu L."/>
            <person name="Ma J."/>
        </authorList>
    </citation>
    <scope>NUCLEOTIDE SEQUENCE [LARGE SCALE GENOMIC DNA]</scope>
    <source>
        <strain evidence="4">CGMCC 4.1641</strain>
    </source>
</reference>
<name>A0ABW0A764_9ACTN</name>
<dbReference type="Pfam" id="PF05729">
    <property type="entry name" value="NACHT"/>
    <property type="match status" value="1"/>
</dbReference>
<keyword evidence="4" id="KW-1185">Reference proteome</keyword>
<dbReference type="PANTHER" id="PTHR46844">
    <property type="entry name" value="SLR5058 PROTEIN"/>
    <property type="match status" value="1"/>
</dbReference>
<evidence type="ECO:0000256" key="1">
    <source>
        <dbReference type="SAM" id="Phobius"/>
    </source>
</evidence>
<organism evidence="3 4">
    <name type="scientific">Streptomyces aureoversilis</name>
    <dbReference type="NCBI Taxonomy" id="67277"/>
    <lineage>
        <taxon>Bacteria</taxon>
        <taxon>Bacillati</taxon>
        <taxon>Actinomycetota</taxon>
        <taxon>Actinomycetes</taxon>
        <taxon>Kitasatosporales</taxon>
        <taxon>Streptomycetaceae</taxon>
        <taxon>Streptomyces</taxon>
    </lineage>
</organism>
<feature type="transmembrane region" description="Helical" evidence="1">
    <location>
        <begin position="6"/>
        <end position="24"/>
    </location>
</feature>
<dbReference type="Proteomes" id="UP001596222">
    <property type="component" value="Unassembled WGS sequence"/>
</dbReference>
<feature type="transmembrane region" description="Helical" evidence="1">
    <location>
        <begin position="963"/>
        <end position="980"/>
    </location>
</feature>
<dbReference type="PANTHER" id="PTHR46844:SF1">
    <property type="entry name" value="SLR5058 PROTEIN"/>
    <property type="match status" value="1"/>
</dbReference>
<proteinExistence type="predicted"/>
<evidence type="ECO:0000313" key="3">
    <source>
        <dbReference type="EMBL" id="MFC5147524.1"/>
    </source>
</evidence>
<keyword evidence="1" id="KW-1133">Transmembrane helix</keyword>